<feature type="region of interest" description="Disordered" evidence="1">
    <location>
        <begin position="269"/>
        <end position="335"/>
    </location>
</feature>
<evidence type="ECO:0000313" key="4">
    <source>
        <dbReference type="Proteomes" id="UP001515480"/>
    </source>
</evidence>
<proteinExistence type="predicted"/>
<feature type="signal peptide" evidence="2">
    <location>
        <begin position="1"/>
        <end position="15"/>
    </location>
</feature>
<evidence type="ECO:0000256" key="2">
    <source>
        <dbReference type="SAM" id="SignalP"/>
    </source>
</evidence>
<keyword evidence="2" id="KW-0732">Signal</keyword>
<evidence type="ECO:0000256" key="1">
    <source>
        <dbReference type="SAM" id="MobiDB-lite"/>
    </source>
</evidence>
<feature type="chain" id="PRO_5044284299" evidence="2">
    <location>
        <begin position="16"/>
        <end position="360"/>
    </location>
</feature>
<reference evidence="3 4" key="1">
    <citation type="journal article" date="2024" name="Science">
        <title>Giant polyketide synthase enzymes in the biosynthesis of giant marine polyether toxins.</title>
        <authorList>
            <person name="Fallon T.R."/>
            <person name="Shende V.V."/>
            <person name="Wierzbicki I.H."/>
            <person name="Pendleton A.L."/>
            <person name="Watervoot N.F."/>
            <person name="Auber R.P."/>
            <person name="Gonzalez D.J."/>
            <person name="Wisecaver J.H."/>
            <person name="Moore B.S."/>
        </authorList>
    </citation>
    <scope>NUCLEOTIDE SEQUENCE [LARGE SCALE GENOMIC DNA]</scope>
    <source>
        <strain evidence="3 4">12B1</strain>
    </source>
</reference>
<keyword evidence="4" id="KW-1185">Reference proteome</keyword>
<organism evidence="3 4">
    <name type="scientific">Prymnesium parvum</name>
    <name type="common">Toxic golden alga</name>
    <dbReference type="NCBI Taxonomy" id="97485"/>
    <lineage>
        <taxon>Eukaryota</taxon>
        <taxon>Haptista</taxon>
        <taxon>Haptophyta</taxon>
        <taxon>Prymnesiophyceae</taxon>
        <taxon>Prymnesiales</taxon>
        <taxon>Prymnesiaceae</taxon>
        <taxon>Prymnesium</taxon>
    </lineage>
</organism>
<gene>
    <name evidence="3" type="ORF">AB1Y20_018358</name>
</gene>
<protein>
    <submittedName>
        <fullName evidence="3">Uncharacterized protein</fullName>
    </submittedName>
</protein>
<name>A0AB34JRF2_PRYPA</name>
<dbReference type="Proteomes" id="UP001515480">
    <property type="component" value="Unassembled WGS sequence"/>
</dbReference>
<accession>A0AB34JRF2</accession>
<sequence>MREAVVLWLCLAASASEPPAEWTSRLGISTFVGECEEARGLASWWRWLLALARGRHAVRSAQCEAREATCGEGEHVTGLQVRYARVEKGDRDLYDFRPRCGRVWQPWLGLKFEAERADHLQEEAALCTEGRLVSGVQVMRGRVERADRDYYNFKLRCGDTWQLQPLGLAFDGWAETKSATCRPGQSVRGIRVHRGFRDWGDVDTYEFQLLCASVAGGVDALGGHRPTRTPTAADRGFEEDHIGLNAYGESLSGDGAPGLKDMHLNSAAHASKHRVAGKHAEPSAGGVQGSGQRADAPYQPSNRRGTASATTTSRDVPKDRTTNGRSSTFGARAAEAEEILKELRAQKHSSKQKSAAHMEL</sequence>
<dbReference type="EMBL" id="JBGBPQ010000006">
    <property type="protein sequence ID" value="KAL1523418.1"/>
    <property type="molecule type" value="Genomic_DNA"/>
</dbReference>
<comment type="caution">
    <text evidence="3">The sequence shown here is derived from an EMBL/GenBank/DDBJ whole genome shotgun (WGS) entry which is preliminary data.</text>
</comment>
<dbReference type="AlphaFoldDB" id="A0AB34JRF2"/>
<evidence type="ECO:0000313" key="3">
    <source>
        <dbReference type="EMBL" id="KAL1523418.1"/>
    </source>
</evidence>